<dbReference type="NCBIfam" id="TIGR01552">
    <property type="entry name" value="phd_fam"/>
    <property type="match status" value="1"/>
</dbReference>
<dbReference type="Gene3D" id="3.40.1620.10">
    <property type="entry name" value="YefM-like domain"/>
    <property type="match status" value="1"/>
</dbReference>
<comment type="similarity">
    <text evidence="1">Belongs to the phD/YefM antitoxin family.</text>
</comment>
<dbReference type="Proteomes" id="UP000646426">
    <property type="component" value="Unassembled WGS sequence"/>
</dbReference>
<gene>
    <name evidence="2" type="ORF">GCM10007067_07060</name>
</gene>
<organism evidence="2 3">
    <name type="scientific">Cognatilysobacter bugurensis</name>
    <dbReference type="NCBI Taxonomy" id="543356"/>
    <lineage>
        <taxon>Bacteria</taxon>
        <taxon>Pseudomonadati</taxon>
        <taxon>Pseudomonadota</taxon>
        <taxon>Gammaproteobacteria</taxon>
        <taxon>Lysobacterales</taxon>
        <taxon>Lysobacteraceae</taxon>
        <taxon>Cognatilysobacter</taxon>
    </lineage>
</organism>
<keyword evidence="3" id="KW-1185">Reference proteome</keyword>
<reference evidence="2" key="1">
    <citation type="journal article" date="2014" name="Int. J. Syst. Evol. Microbiol.">
        <title>Complete genome sequence of Corynebacterium casei LMG S-19264T (=DSM 44701T), isolated from a smear-ripened cheese.</title>
        <authorList>
            <consortium name="US DOE Joint Genome Institute (JGI-PGF)"/>
            <person name="Walter F."/>
            <person name="Albersmeier A."/>
            <person name="Kalinowski J."/>
            <person name="Ruckert C."/>
        </authorList>
    </citation>
    <scope>NUCLEOTIDE SEQUENCE</scope>
    <source>
        <strain evidence="2">KCTC 23077</strain>
    </source>
</reference>
<accession>A0A918SY76</accession>
<dbReference type="RefSeq" id="WP_189453365.1">
    <property type="nucleotide sequence ID" value="NZ_BMYD01000001.1"/>
</dbReference>
<comment type="caution">
    <text evidence="2">The sequence shown here is derived from an EMBL/GenBank/DDBJ whole genome shotgun (WGS) entry which is preliminary data.</text>
</comment>
<dbReference type="EMBL" id="BMYD01000001">
    <property type="protein sequence ID" value="GHA73017.1"/>
    <property type="molecule type" value="Genomic_DNA"/>
</dbReference>
<evidence type="ECO:0000256" key="1">
    <source>
        <dbReference type="ARBA" id="ARBA00009981"/>
    </source>
</evidence>
<evidence type="ECO:0000313" key="3">
    <source>
        <dbReference type="Proteomes" id="UP000646426"/>
    </source>
</evidence>
<sequence length="122" mass="13580">MTALPASDHDLVPIKASSSQVQRSWKGVLKLVQKHGRVAVTHHSDTEAVLVSREEFERMQQAERELATLKAGSATRNPVDELRARFLDRLRSRDAATFDDRLDAAMAAPVRLGGELKTGDRY</sequence>
<dbReference type="InterPro" id="IPR036165">
    <property type="entry name" value="YefM-like_sf"/>
</dbReference>
<proteinExistence type="inferred from homology"/>
<reference evidence="2" key="2">
    <citation type="submission" date="2020-09" db="EMBL/GenBank/DDBJ databases">
        <authorList>
            <person name="Sun Q."/>
            <person name="Kim S."/>
        </authorList>
    </citation>
    <scope>NUCLEOTIDE SEQUENCE</scope>
    <source>
        <strain evidence="2">KCTC 23077</strain>
    </source>
</reference>
<dbReference type="SUPFAM" id="SSF143120">
    <property type="entry name" value="YefM-like"/>
    <property type="match status" value="1"/>
</dbReference>
<evidence type="ECO:0000313" key="2">
    <source>
        <dbReference type="EMBL" id="GHA73017.1"/>
    </source>
</evidence>
<dbReference type="AlphaFoldDB" id="A0A918SY76"/>
<protein>
    <recommendedName>
        <fullName evidence="4">Antitoxin</fullName>
    </recommendedName>
</protein>
<evidence type="ECO:0008006" key="4">
    <source>
        <dbReference type="Google" id="ProtNLM"/>
    </source>
</evidence>
<name>A0A918SY76_9GAMM</name>